<dbReference type="SUPFAM" id="SSF55797">
    <property type="entry name" value="PR-1-like"/>
    <property type="match status" value="2"/>
</dbReference>
<dbReference type="Pfam" id="PF00188">
    <property type="entry name" value="CAP"/>
    <property type="match status" value="2"/>
</dbReference>
<evidence type="ECO:0000259" key="3">
    <source>
        <dbReference type="Pfam" id="PF00188"/>
    </source>
</evidence>
<feature type="compositionally biased region" description="Basic and acidic residues" evidence="1">
    <location>
        <begin position="64"/>
        <end position="79"/>
    </location>
</feature>
<dbReference type="InterPro" id="IPR014044">
    <property type="entry name" value="CAP_dom"/>
</dbReference>
<gene>
    <name evidence="4" type="ORF">PZE19_21065</name>
</gene>
<dbReference type="PANTHER" id="PTHR31157">
    <property type="entry name" value="SCP DOMAIN-CONTAINING PROTEIN"/>
    <property type="match status" value="1"/>
</dbReference>
<feature type="domain" description="SCP" evidence="3">
    <location>
        <begin position="36"/>
        <end position="150"/>
    </location>
</feature>
<evidence type="ECO:0000256" key="1">
    <source>
        <dbReference type="SAM" id="MobiDB-lite"/>
    </source>
</evidence>
<protein>
    <submittedName>
        <fullName evidence="4">CAP domain-containing protein</fullName>
    </submittedName>
</protein>
<feature type="domain" description="SCP" evidence="3">
    <location>
        <begin position="169"/>
        <end position="280"/>
    </location>
</feature>
<evidence type="ECO:0000256" key="2">
    <source>
        <dbReference type="SAM" id="SignalP"/>
    </source>
</evidence>
<accession>A0ABT6FFU5</accession>
<comment type="caution">
    <text evidence="4">The sequence shown here is derived from an EMBL/GenBank/DDBJ whole genome shotgun (WGS) entry which is preliminary data.</text>
</comment>
<sequence length="286" mass="30696">MNCAALWSACLVVASIPAMTGCGDEPVIDETATALLKAHNAERAEAKLAPMTLDDLLTKAARGHAQDMAERRKMSHEGGDGSSPFDRIKREGYHYLKSGENVAAGQRNVASVMRSWMDSPGHKKNILGEFTQMGAAQAKDDDGEPYWCVVFGTPIPKLDPDEASKEAFEKLNAARKEAGKDPFKLDPKVAGIARKLAVSAAESAGKPAEEKKTPDLGAMFQEAGVSFKNLTENLAVGEPTAEELVKAILKDEARKEVVMGPFGFVGIGYAQGDDGTPFWCLLLVEE</sequence>
<dbReference type="Proteomes" id="UP001216907">
    <property type="component" value="Unassembled WGS sequence"/>
</dbReference>
<reference evidence="4 5" key="1">
    <citation type="submission" date="2023-03" db="EMBL/GenBank/DDBJ databases">
        <title>Paludisphaera mucosa sp. nov. a novel planctomycete from northern fen.</title>
        <authorList>
            <person name="Ivanova A."/>
        </authorList>
    </citation>
    <scope>NUCLEOTIDE SEQUENCE [LARGE SCALE GENOMIC DNA]</scope>
    <source>
        <strain evidence="4 5">Pla2</strain>
    </source>
</reference>
<organism evidence="4 5">
    <name type="scientific">Paludisphaera mucosa</name>
    <dbReference type="NCBI Taxonomy" id="3030827"/>
    <lineage>
        <taxon>Bacteria</taxon>
        <taxon>Pseudomonadati</taxon>
        <taxon>Planctomycetota</taxon>
        <taxon>Planctomycetia</taxon>
        <taxon>Isosphaerales</taxon>
        <taxon>Isosphaeraceae</taxon>
        <taxon>Paludisphaera</taxon>
    </lineage>
</organism>
<keyword evidence="2" id="KW-0732">Signal</keyword>
<dbReference type="RefSeq" id="WP_277862568.1">
    <property type="nucleotide sequence ID" value="NZ_JARRAG010000002.1"/>
</dbReference>
<evidence type="ECO:0000313" key="4">
    <source>
        <dbReference type="EMBL" id="MDG3006268.1"/>
    </source>
</evidence>
<proteinExistence type="predicted"/>
<evidence type="ECO:0000313" key="5">
    <source>
        <dbReference type="Proteomes" id="UP001216907"/>
    </source>
</evidence>
<dbReference type="Gene3D" id="3.40.33.10">
    <property type="entry name" value="CAP"/>
    <property type="match status" value="2"/>
</dbReference>
<dbReference type="CDD" id="cd05379">
    <property type="entry name" value="CAP_bacterial"/>
    <property type="match status" value="2"/>
</dbReference>
<dbReference type="InterPro" id="IPR035940">
    <property type="entry name" value="CAP_sf"/>
</dbReference>
<feature type="signal peptide" evidence="2">
    <location>
        <begin position="1"/>
        <end position="20"/>
    </location>
</feature>
<feature type="chain" id="PRO_5047177219" evidence="2">
    <location>
        <begin position="21"/>
        <end position="286"/>
    </location>
</feature>
<dbReference type="EMBL" id="JARRAG010000002">
    <property type="protein sequence ID" value="MDG3006268.1"/>
    <property type="molecule type" value="Genomic_DNA"/>
</dbReference>
<feature type="region of interest" description="Disordered" evidence="1">
    <location>
        <begin position="64"/>
        <end position="84"/>
    </location>
</feature>
<name>A0ABT6FFU5_9BACT</name>
<keyword evidence="5" id="KW-1185">Reference proteome</keyword>
<dbReference type="PANTHER" id="PTHR31157:SF1">
    <property type="entry name" value="SCP DOMAIN-CONTAINING PROTEIN"/>
    <property type="match status" value="1"/>
</dbReference>